<dbReference type="AlphaFoldDB" id="A0A0E9TCE1"/>
<organism evidence="1">
    <name type="scientific">Anguilla anguilla</name>
    <name type="common">European freshwater eel</name>
    <name type="synonym">Muraena anguilla</name>
    <dbReference type="NCBI Taxonomy" id="7936"/>
    <lineage>
        <taxon>Eukaryota</taxon>
        <taxon>Metazoa</taxon>
        <taxon>Chordata</taxon>
        <taxon>Craniata</taxon>
        <taxon>Vertebrata</taxon>
        <taxon>Euteleostomi</taxon>
        <taxon>Actinopterygii</taxon>
        <taxon>Neopterygii</taxon>
        <taxon>Teleostei</taxon>
        <taxon>Anguilliformes</taxon>
        <taxon>Anguillidae</taxon>
        <taxon>Anguilla</taxon>
    </lineage>
</organism>
<reference evidence="1" key="1">
    <citation type="submission" date="2014-11" db="EMBL/GenBank/DDBJ databases">
        <authorList>
            <person name="Amaro Gonzalez C."/>
        </authorList>
    </citation>
    <scope>NUCLEOTIDE SEQUENCE</scope>
</reference>
<sequence>MFLLAKQWQTHMSSCARSSPGKDVTDKLSVY</sequence>
<dbReference type="EMBL" id="GBXM01057460">
    <property type="protein sequence ID" value="JAH51117.1"/>
    <property type="molecule type" value="Transcribed_RNA"/>
</dbReference>
<accession>A0A0E9TCE1</accession>
<name>A0A0E9TCE1_ANGAN</name>
<evidence type="ECO:0000313" key="1">
    <source>
        <dbReference type="EMBL" id="JAH51117.1"/>
    </source>
</evidence>
<reference evidence="1" key="2">
    <citation type="journal article" date="2015" name="Fish Shellfish Immunol.">
        <title>Early steps in the European eel (Anguilla anguilla)-Vibrio vulnificus interaction in the gills: Role of the RtxA13 toxin.</title>
        <authorList>
            <person name="Callol A."/>
            <person name="Pajuelo D."/>
            <person name="Ebbesson L."/>
            <person name="Teles M."/>
            <person name="MacKenzie S."/>
            <person name="Amaro C."/>
        </authorList>
    </citation>
    <scope>NUCLEOTIDE SEQUENCE</scope>
</reference>
<protein>
    <submittedName>
        <fullName evidence="1">Uncharacterized protein</fullName>
    </submittedName>
</protein>
<proteinExistence type="predicted"/>